<comment type="caution">
    <text evidence="3">The sequence shown here is derived from an EMBL/GenBank/DDBJ whole genome shotgun (WGS) entry which is preliminary data.</text>
</comment>
<protein>
    <recommendedName>
        <fullName evidence="2">PDZ domain-containing protein</fullName>
    </recommendedName>
</protein>
<dbReference type="PANTHER" id="PTHR19964:SF56">
    <property type="entry name" value="FERM AND PDZ DOMAIN-CONTAINING PROTEIN 2"/>
    <property type="match status" value="1"/>
</dbReference>
<dbReference type="Proteomes" id="UP001626550">
    <property type="component" value="Unassembled WGS sequence"/>
</dbReference>
<organism evidence="3 4">
    <name type="scientific">Cichlidogyrus casuarinus</name>
    <dbReference type="NCBI Taxonomy" id="1844966"/>
    <lineage>
        <taxon>Eukaryota</taxon>
        <taxon>Metazoa</taxon>
        <taxon>Spiralia</taxon>
        <taxon>Lophotrochozoa</taxon>
        <taxon>Platyhelminthes</taxon>
        <taxon>Monogenea</taxon>
        <taxon>Monopisthocotylea</taxon>
        <taxon>Dactylogyridea</taxon>
        <taxon>Ancyrocephalidae</taxon>
        <taxon>Cichlidogyrus</taxon>
    </lineage>
</organism>
<reference evidence="3 4" key="1">
    <citation type="submission" date="2024-11" db="EMBL/GenBank/DDBJ databases">
        <title>Adaptive evolution of stress response genes in parasites aligns with host niche diversity.</title>
        <authorList>
            <person name="Hahn C."/>
            <person name="Resl P."/>
        </authorList>
    </citation>
    <scope>NUCLEOTIDE SEQUENCE [LARGE SCALE GENOMIC DNA]</scope>
    <source>
        <strain evidence="3">EGGRZ-B1_66</strain>
        <tissue evidence="3">Body</tissue>
    </source>
</reference>
<gene>
    <name evidence="3" type="ORF">Ciccas_001431</name>
</gene>
<dbReference type="PROSITE" id="PS50106">
    <property type="entry name" value="PDZ"/>
    <property type="match status" value="1"/>
</dbReference>
<accession>A0ABD2QK46</accession>
<feature type="region of interest" description="Disordered" evidence="1">
    <location>
        <begin position="335"/>
        <end position="361"/>
    </location>
</feature>
<name>A0ABD2QK46_9PLAT</name>
<dbReference type="SUPFAM" id="SSF50156">
    <property type="entry name" value="PDZ domain-like"/>
    <property type="match status" value="1"/>
</dbReference>
<dbReference type="InterPro" id="IPR051342">
    <property type="entry name" value="PDZ_scaffold"/>
</dbReference>
<dbReference type="PANTHER" id="PTHR19964">
    <property type="entry name" value="MULTIPLE PDZ DOMAIN PROTEIN"/>
    <property type="match status" value="1"/>
</dbReference>
<evidence type="ECO:0000313" key="4">
    <source>
        <dbReference type="Proteomes" id="UP001626550"/>
    </source>
</evidence>
<proteinExistence type="predicted"/>
<feature type="compositionally biased region" description="Polar residues" evidence="1">
    <location>
        <begin position="336"/>
        <end position="353"/>
    </location>
</feature>
<sequence length="429" mass="48000">MYFNNDDIKANVLSVSAGPVTEELSSLMRCVWGPVVGFDYEIRVLHLERPKNVYKLGFSLIGTTLVEAPGSVAIGDDNASIASSNVYPADAKEHQTKPATHFVESVEDDCLFNTLLPRDSLKPGDQLLQANGQRLWGVSYKRVLQCLRNLPSHIELVIARNIISSNAFMTPERNHFFVDMNDDPMHVNSSEVGSILDETAPKLNLGSLPPVGRTAEWVRSTNNLSSPDAFNEPLSHIPIDQYGTMRSSISNFDAMSSISSVQSMSNCQLPNSVMNLEELTFTTQPTWFEIPLVIQLQKDSSGFGFSLTEYESLPISDFDDSFASVGQRAALRLKRTSSTMNSPQRAWRSQTVSPKRPPLKESYFNPDAQLDLHRRSDHALAAKRSNSLPKHYRKRQQQSILLSNLYIEYLTPFSASYCELMEVKPPYAK</sequence>
<dbReference type="AlphaFoldDB" id="A0ABD2QK46"/>
<feature type="domain" description="PDZ" evidence="2">
    <location>
        <begin position="44"/>
        <end position="162"/>
    </location>
</feature>
<dbReference type="SMART" id="SM00228">
    <property type="entry name" value="PDZ"/>
    <property type="match status" value="1"/>
</dbReference>
<dbReference type="EMBL" id="JBJKFK010000093">
    <property type="protein sequence ID" value="KAL3319879.1"/>
    <property type="molecule type" value="Genomic_DNA"/>
</dbReference>
<dbReference type="InterPro" id="IPR036034">
    <property type="entry name" value="PDZ_sf"/>
</dbReference>
<evidence type="ECO:0000313" key="3">
    <source>
        <dbReference type="EMBL" id="KAL3319879.1"/>
    </source>
</evidence>
<dbReference type="InterPro" id="IPR001478">
    <property type="entry name" value="PDZ"/>
</dbReference>
<evidence type="ECO:0000259" key="2">
    <source>
        <dbReference type="PROSITE" id="PS50106"/>
    </source>
</evidence>
<evidence type="ECO:0000256" key="1">
    <source>
        <dbReference type="SAM" id="MobiDB-lite"/>
    </source>
</evidence>
<dbReference type="Gene3D" id="2.30.42.10">
    <property type="match status" value="1"/>
</dbReference>
<keyword evidence="4" id="KW-1185">Reference proteome</keyword>